<gene>
    <name evidence="1" type="ordered locus">RIEPE_0196</name>
</gene>
<organism evidence="1 2">
    <name type="scientific">Riesia pediculicola (strain USDA)</name>
    <dbReference type="NCBI Taxonomy" id="515618"/>
    <lineage>
        <taxon>Bacteria</taxon>
        <taxon>Pseudomonadati</taxon>
        <taxon>Pseudomonadota</taxon>
        <taxon>Gammaproteobacteria</taxon>
        <taxon>Enterobacterales</taxon>
        <taxon>Enterobacteriaceae</taxon>
        <taxon>Candidatus Riesia</taxon>
    </lineage>
</organism>
<dbReference type="Proteomes" id="UP000001700">
    <property type="component" value="Chromosome"/>
</dbReference>
<dbReference type="KEGG" id="rip:RIEPE_0196"/>
<evidence type="ECO:0000313" key="2">
    <source>
        <dbReference type="Proteomes" id="UP000001700"/>
    </source>
</evidence>
<evidence type="ECO:0000313" key="1">
    <source>
        <dbReference type="EMBL" id="ADD79723.1"/>
    </source>
</evidence>
<dbReference type="HOGENOM" id="CLU_3204676_0_0_6"/>
<dbReference type="AlphaFoldDB" id="D4G804"/>
<dbReference type="EMBL" id="CP001085">
    <property type="protein sequence ID" value="ADD79723.1"/>
    <property type="molecule type" value="Genomic_DNA"/>
</dbReference>
<proteinExistence type="predicted"/>
<accession>D4G804</accession>
<reference evidence="1" key="1">
    <citation type="submission" date="2008-05" db="EMBL/GenBank/DDBJ databases">
        <title>Genome sequence of Riesia pediculicola USDA.</title>
        <authorList>
            <person name="Kirkness E.F."/>
        </authorList>
    </citation>
    <scope>NUCLEOTIDE SEQUENCE [LARGE SCALE GENOMIC DNA]</scope>
    <source>
        <strain evidence="1">USDA</strain>
    </source>
</reference>
<keyword evidence="2" id="KW-1185">Reference proteome</keyword>
<protein>
    <submittedName>
        <fullName evidence="1">Uncharacterized protein</fullName>
    </submittedName>
</protein>
<name>D4G804_RIEPU</name>
<sequence>MIIYELLKNFYFMHYRKINTKNKMIRKNIENQAFFNILKNNINEV</sequence>